<proteinExistence type="predicted"/>
<dbReference type="EMBL" id="LYPB01000073">
    <property type="protein sequence ID" value="OAS17068.1"/>
    <property type="molecule type" value="Genomic_DNA"/>
</dbReference>
<feature type="domain" description="Elongation factor G-binding protein N-terminal" evidence="1">
    <location>
        <begin position="5"/>
        <end position="83"/>
    </location>
</feature>
<dbReference type="CDD" id="cd16342">
    <property type="entry name" value="FusC_FusB"/>
    <property type="match status" value="1"/>
</dbReference>
<dbReference type="GO" id="GO:0003746">
    <property type="term" value="F:translation elongation factor activity"/>
    <property type="evidence" value="ECO:0007669"/>
    <property type="project" value="UniProtKB-KW"/>
</dbReference>
<evidence type="ECO:0000313" key="4">
    <source>
        <dbReference type="Proteomes" id="UP000078454"/>
    </source>
</evidence>
<protein>
    <submittedName>
        <fullName evidence="3">Elongation factor G-binding protein</fullName>
    </submittedName>
</protein>
<sequence>MSQPFIRNHQYNEIKKLIGQLQNACNSVSNLKVVEVVRNETEAKISGLFPNLTDLQKELLVNLKQLQTSTDFLRYLHALEPYLVEEYAHVMDNQVKKLFPKNKKLKIPDLQGITYRFATYLGWTDIATNKLFIVYYLNGKLIGIEGKYTPTNKKGVCFVCNRHTEIALFTAVTKWKPAGASPDYYRAIGNYLCVNSEVCNKNITDIEVLENFIHGVLVGP</sequence>
<gene>
    <name evidence="3" type="ORF">A8708_02285</name>
</gene>
<dbReference type="STRING" id="1850517.A8708_02285"/>
<keyword evidence="3" id="KW-0251">Elongation factor</keyword>
<name>A0A198A7X2_9BACL</name>
<dbReference type="Gene3D" id="1.20.1280.250">
    <property type="match status" value="1"/>
</dbReference>
<dbReference type="OrthoDB" id="1891078at2"/>
<dbReference type="InterPro" id="IPR010841">
    <property type="entry name" value="EF-G-binding_N"/>
</dbReference>
<dbReference type="InterPro" id="IPR032330">
    <property type="entry name" value="EF-G-binding_C"/>
</dbReference>
<evidence type="ECO:0000259" key="2">
    <source>
        <dbReference type="Pfam" id="PF16571"/>
    </source>
</evidence>
<dbReference type="Proteomes" id="UP000078454">
    <property type="component" value="Unassembled WGS sequence"/>
</dbReference>
<feature type="domain" description="Elongation factor G-binding protein C-terminal treble-clef zinc-finger" evidence="2">
    <location>
        <begin position="102"/>
        <end position="203"/>
    </location>
</feature>
<dbReference type="InterPro" id="IPR038344">
    <property type="entry name" value="EF-G_N_sf"/>
</dbReference>
<dbReference type="Pfam" id="PF07299">
    <property type="entry name" value="EF-G-binding_N"/>
    <property type="match status" value="1"/>
</dbReference>
<evidence type="ECO:0000259" key="1">
    <source>
        <dbReference type="Pfam" id="PF07299"/>
    </source>
</evidence>
<accession>A0A198A7X2</accession>
<reference evidence="3 4" key="1">
    <citation type="submission" date="2016-05" db="EMBL/GenBank/DDBJ databases">
        <title>Paenibacillus sp. 1ZS3-15 nov., isolated from the rhizosphere soil.</title>
        <authorList>
            <person name="Zhang X.X."/>
            <person name="Zhang J."/>
        </authorList>
    </citation>
    <scope>NUCLEOTIDE SEQUENCE [LARGE SCALE GENOMIC DNA]</scope>
    <source>
        <strain evidence="3 4">1ZS3-15</strain>
    </source>
</reference>
<keyword evidence="4" id="KW-1185">Reference proteome</keyword>
<evidence type="ECO:0000313" key="3">
    <source>
        <dbReference type="EMBL" id="OAS17068.1"/>
    </source>
</evidence>
<dbReference type="Pfam" id="PF16571">
    <property type="entry name" value="FBP_C"/>
    <property type="match status" value="1"/>
</dbReference>
<dbReference type="AlphaFoldDB" id="A0A198A7X2"/>
<dbReference type="RefSeq" id="WP_068666352.1">
    <property type="nucleotide sequence ID" value="NZ_LYPB01000073.1"/>
</dbReference>
<comment type="caution">
    <text evidence="3">The sequence shown here is derived from an EMBL/GenBank/DDBJ whole genome shotgun (WGS) entry which is preliminary data.</text>
</comment>
<organism evidence="3 4">
    <name type="scientific">Paenibacillus oryzisoli</name>
    <dbReference type="NCBI Taxonomy" id="1850517"/>
    <lineage>
        <taxon>Bacteria</taxon>
        <taxon>Bacillati</taxon>
        <taxon>Bacillota</taxon>
        <taxon>Bacilli</taxon>
        <taxon>Bacillales</taxon>
        <taxon>Paenibacillaceae</taxon>
        <taxon>Paenibacillus</taxon>
    </lineage>
</organism>
<keyword evidence="3" id="KW-0648">Protein biosynthesis</keyword>